<dbReference type="RefSeq" id="WP_413259861.1">
    <property type="nucleotide sequence ID" value="NZ_JBHFNS010000087.1"/>
</dbReference>
<evidence type="ECO:0000313" key="2">
    <source>
        <dbReference type="Proteomes" id="UP001576776"/>
    </source>
</evidence>
<comment type="caution">
    <text evidence="1">The sequence shown here is derived from an EMBL/GenBank/DDBJ whole genome shotgun (WGS) entry which is preliminary data.</text>
</comment>
<name>A0ABV4YHS4_9CYAN</name>
<accession>A0ABV4YHS4</accession>
<dbReference type="Proteomes" id="UP001576776">
    <property type="component" value="Unassembled WGS sequence"/>
</dbReference>
<organism evidence="1 2">
    <name type="scientific">Floridaenema fluviatile BLCC-F154</name>
    <dbReference type="NCBI Taxonomy" id="3153640"/>
    <lineage>
        <taxon>Bacteria</taxon>
        <taxon>Bacillati</taxon>
        <taxon>Cyanobacteriota</taxon>
        <taxon>Cyanophyceae</taxon>
        <taxon>Oscillatoriophycideae</taxon>
        <taxon>Aerosakkonematales</taxon>
        <taxon>Aerosakkonemataceae</taxon>
        <taxon>Floridanema</taxon>
        <taxon>Floridanema fluviatile</taxon>
    </lineage>
</organism>
<evidence type="ECO:0000313" key="1">
    <source>
        <dbReference type="EMBL" id="MFB2938380.1"/>
    </source>
</evidence>
<sequence>MQFVTEEVKSLFNRAKFSKERTEIPNNHPAIARVQNVINDALSILGLTDVFLSRTRFTYTVIYKDGEVNIYAPYVGSKDGVAVLCWGDEKFPISDIKADLDIIEDNKRFLLEVADEEGNALELTMMVRRKDKDGNDVKFEKAELRKALKQGRLGEYLSQSFVKPLKLKDVQPGTYTVTGYDSRIYEGDVKYTLFLEGVGAVSANTALNNRLSFEPEITPTKPATLVISPSTKTTNQGHPIIPTQLTTAKDLEIPVFDFCDGLVTDNFAEDENLVDNIAF</sequence>
<dbReference type="EMBL" id="JBHFNS010000087">
    <property type="protein sequence ID" value="MFB2938380.1"/>
    <property type="molecule type" value="Genomic_DNA"/>
</dbReference>
<gene>
    <name evidence="1" type="ORF">ACE1B6_24295</name>
</gene>
<protein>
    <submittedName>
        <fullName evidence="1">Uncharacterized protein</fullName>
    </submittedName>
</protein>
<keyword evidence="2" id="KW-1185">Reference proteome</keyword>
<reference evidence="1 2" key="1">
    <citation type="submission" date="2024-09" db="EMBL/GenBank/DDBJ databases">
        <title>Floridaenema gen nov. (Aerosakkonemataceae, Aerosakkonematales ord. nov., Cyanobacteria) from benthic tropical and subtropical fresh waters, with the description of four new species.</title>
        <authorList>
            <person name="Moretto J.A."/>
            <person name="Berthold D.E."/>
            <person name="Lefler F.W."/>
            <person name="Huang I.-S."/>
            <person name="Laughinghouse H. IV."/>
        </authorList>
    </citation>
    <scope>NUCLEOTIDE SEQUENCE [LARGE SCALE GENOMIC DNA]</scope>
    <source>
        <strain evidence="1 2">BLCC-F154</strain>
    </source>
</reference>
<proteinExistence type="predicted"/>